<proteinExistence type="predicted"/>
<gene>
    <name evidence="1" type="ORF">PEDI_10890</name>
</gene>
<comment type="caution">
    <text evidence="1">The sequence shown here is derived from an EMBL/GenBank/DDBJ whole genome shotgun (WGS) entry which is preliminary data.</text>
</comment>
<accession>A0AAN5AJ51</accession>
<keyword evidence="2" id="KW-1185">Reference proteome</keyword>
<evidence type="ECO:0000313" key="1">
    <source>
        <dbReference type="EMBL" id="GJM60537.1"/>
    </source>
</evidence>
<evidence type="ECO:0008006" key="3">
    <source>
        <dbReference type="Google" id="ProtNLM"/>
    </source>
</evidence>
<reference evidence="1 2" key="1">
    <citation type="submission" date="2021-12" db="EMBL/GenBank/DDBJ databases">
        <title>Genome sequencing of bacteria with rrn-lacking chromosome and rrn-plasmid.</title>
        <authorList>
            <person name="Anda M."/>
            <person name="Iwasaki W."/>
        </authorList>
    </citation>
    <scope>NUCLEOTIDE SEQUENCE [LARGE SCALE GENOMIC DNA]</scope>
    <source>
        <strain evidence="1 2">NBRC 15940</strain>
    </source>
</reference>
<organism evidence="1 2">
    <name type="scientific">Persicobacter diffluens</name>
    <dbReference type="NCBI Taxonomy" id="981"/>
    <lineage>
        <taxon>Bacteria</taxon>
        <taxon>Pseudomonadati</taxon>
        <taxon>Bacteroidota</taxon>
        <taxon>Cytophagia</taxon>
        <taxon>Cytophagales</taxon>
        <taxon>Persicobacteraceae</taxon>
        <taxon>Persicobacter</taxon>
    </lineage>
</organism>
<dbReference type="Proteomes" id="UP001310022">
    <property type="component" value="Unassembled WGS sequence"/>
</dbReference>
<dbReference type="AlphaFoldDB" id="A0AAN5AJ51"/>
<evidence type="ECO:0000313" key="2">
    <source>
        <dbReference type="Proteomes" id="UP001310022"/>
    </source>
</evidence>
<protein>
    <recommendedName>
        <fullName evidence="3">Cell division protein FtsQ</fullName>
    </recommendedName>
</protein>
<sequence>MKGRVKLKMVPKIILSVVMLVLGYILVYARPVNRPINEVDIFIHRNYDQFFLDEEEVRKLMSDKGRTQLEGALSGDLELKLLEDRIKEHAFVKSSVVSRNMDGSIFVEVEQKELMARLIRESAKDAYVSEDKELLGVSDVFTARVLLVRGDFADRMIIQQHDTLPERDSLLYLIESIHQNPFLRAQIAELNVDQGGSVVMHPQVGREKIIFGAATDIDEKLRKLKAYYDYVIPAKGWGIYDQINLKYKDQIICE</sequence>
<dbReference type="EMBL" id="BQKE01000001">
    <property type="protein sequence ID" value="GJM60537.1"/>
    <property type="molecule type" value="Genomic_DNA"/>
</dbReference>
<name>A0AAN5AJ51_9BACT</name>